<evidence type="ECO:0000313" key="8">
    <source>
        <dbReference type="Proteomes" id="UP000251314"/>
    </source>
</evidence>
<dbReference type="Proteomes" id="UP000736787">
    <property type="component" value="Unassembled WGS sequence"/>
</dbReference>
<dbReference type="EMBL" id="RCMV01000215">
    <property type="protein sequence ID" value="KAG3221537.1"/>
    <property type="molecule type" value="Genomic_DNA"/>
</dbReference>
<dbReference type="EMBL" id="RCMI01000725">
    <property type="protein sequence ID" value="KAG2899581.1"/>
    <property type="molecule type" value="Genomic_DNA"/>
</dbReference>
<dbReference type="AlphaFoldDB" id="A0A329RFN3"/>
<evidence type="ECO:0000313" key="7">
    <source>
        <dbReference type="EMBL" id="RAW23181.1"/>
    </source>
</evidence>
<name>A0A329RFN3_9STRA</name>
<organism evidence="7 8">
    <name type="scientific">Phytophthora cactorum</name>
    <dbReference type="NCBI Taxonomy" id="29920"/>
    <lineage>
        <taxon>Eukaryota</taxon>
        <taxon>Sar</taxon>
        <taxon>Stramenopiles</taxon>
        <taxon>Oomycota</taxon>
        <taxon>Peronosporomycetes</taxon>
        <taxon>Peronosporales</taxon>
        <taxon>Peronosporaceae</taxon>
        <taxon>Phytophthora</taxon>
    </lineage>
</organism>
<reference evidence="7 8" key="1">
    <citation type="submission" date="2018-01" db="EMBL/GenBank/DDBJ databases">
        <title>Draft genome of the strawberry crown rot pathogen Phytophthora cactorum.</title>
        <authorList>
            <person name="Armitage A.D."/>
            <person name="Lysoe E."/>
            <person name="Nellist C.F."/>
            <person name="Harrison R.J."/>
            <person name="Brurberg M.B."/>
        </authorList>
    </citation>
    <scope>NUCLEOTIDE SEQUENCE [LARGE SCALE GENOMIC DNA]</scope>
    <source>
        <strain evidence="7 8">10300</strain>
    </source>
</reference>
<dbReference type="EMBL" id="RCMK01000257">
    <property type="protein sequence ID" value="KAG2940435.1"/>
    <property type="molecule type" value="Genomic_DNA"/>
</dbReference>
<comment type="caution">
    <text evidence="7">The sequence shown here is derived from an EMBL/GenBank/DDBJ whole genome shotgun (WGS) entry which is preliminary data.</text>
</comment>
<protein>
    <submittedName>
        <fullName evidence="7">Uncharacterized protein</fullName>
    </submittedName>
</protein>
<dbReference type="EMBL" id="MJFZ01001116">
    <property type="protein sequence ID" value="RAW23181.1"/>
    <property type="molecule type" value="Genomic_DNA"/>
</dbReference>
<keyword evidence="8" id="KW-1185">Reference proteome</keyword>
<dbReference type="Proteomes" id="UP000774804">
    <property type="component" value="Unassembled WGS sequence"/>
</dbReference>
<dbReference type="EMBL" id="RCMG01000266">
    <property type="protein sequence ID" value="KAG2858043.1"/>
    <property type="molecule type" value="Genomic_DNA"/>
</dbReference>
<feature type="compositionally biased region" description="Basic residues" evidence="1">
    <location>
        <begin position="1"/>
        <end position="10"/>
    </location>
</feature>
<dbReference type="VEuPathDB" id="FungiDB:PC110_g20385"/>
<dbReference type="OrthoDB" id="114551at2759"/>
<dbReference type="Proteomes" id="UP000697107">
    <property type="component" value="Unassembled WGS sequence"/>
</dbReference>
<dbReference type="Proteomes" id="UP000760860">
    <property type="component" value="Unassembled WGS sequence"/>
</dbReference>
<sequence length="49" mass="5447">MNRSQQKRSRANTAGEDGDAMAQAATKLWTAVEPPQMVFFSHEALVKLK</sequence>
<dbReference type="EMBL" id="RCML01000737">
    <property type="protein sequence ID" value="KAG2970276.1"/>
    <property type="molecule type" value="Genomic_DNA"/>
</dbReference>
<dbReference type="Proteomes" id="UP000735874">
    <property type="component" value="Unassembled WGS sequence"/>
</dbReference>
<evidence type="ECO:0000313" key="5">
    <source>
        <dbReference type="EMBL" id="KAG2970276.1"/>
    </source>
</evidence>
<gene>
    <name evidence="7" type="ORF">PC110_g20385</name>
    <name evidence="2" type="ORF">PC113_g10137</name>
    <name evidence="3" type="ORF">PC115_g16492</name>
    <name evidence="4" type="ORF">PC117_g10511</name>
    <name evidence="5" type="ORF">PC118_g16975</name>
    <name evidence="6" type="ORF">PC129_g7727</name>
</gene>
<evidence type="ECO:0000313" key="6">
    <source>
        <dbReference type="EMBL" id="KAG3221537.1"/>
    </source>
</evidence>
<evidence type="ECO:0000256" key="1">
    <source>
        <dbReference type="SAM" id="MobiDB-lite"/>
    </source>
</evidence>
<reference evidence="6" key="2">
    <citation type="submission" date="2018-05" db="EMBL/GenBank/DDBJ databases">
        <title>Effector identification in a new, highly contiguous assembly of the strawberry crown rot pathogen Phytophthora cactorum.</title>
        <authorList>
            <person name="Armitage A.D."/>
            <person name="Nellist C.F."/>
            <person name="Bates H."/>
            <person name="Vickerstaff R.J."/>
            <person name="Harrison R.J."/>
        </authorList>
    </citation>
    <scope>NUCLEOTIDE SEQUENCE</scope>
    <source>
        <strain evidence="2">15-7</strain>
        <strain evidence="3">4032</strain>
        <strain evidence="4">4040</strain>
        <strain evidence="5">P415</strain>
        <strain evidence="6">P421</strain>
    </source>
</reference>
<proteinExistence type="predicted"/>
<evidence type="ECO:0000313" key="4">
    <source>
        <dbReference type="EMBL" id="KAG2940435.1"/>
    </source>
</evidence>
<evidence type="ECO:0000313" key="3">
    <source>
        <dbReference type="EMBL" id="KAG2899581.1"/>
    </source>
</evidence>
<accession>A0A329RFN3</accession>
<dbReference type="Proteomes" id="UP000251314">
    <property type="component" value="Unassembled WGS sequence"/>
</dbReference>
<feature type="region of interest" description="Disordered" evidence="1">
    <location>
        <begin position="1"/>
        <end position="20"/>
    </location>
</feature>
<evidence type="ECO:0000313" key="2">
    <source>
        <dbReference type="EMBL" id="KAG2858043.1"/>
    </source>
</evidence>